<dbReference type="EMBL" id="FTOE01000008">
    <property type="protein sequence ID" value="SIS94059.1"/>
    <property type="molecule type" value="Genomic_DNA"/>
</dbReference>
<dbReference type="OrthoDB" id="5621714at2"/>
<proteinExistence type="predicted"/>
<feature type="domain" description="SsuA/THI5-like" evidence="1">
    <location>
        <begin position="86"/>
        <end position="278"/>
    </location>
</feature>
<evidence type="ECO:0000313" key="3">
    <source>
        <dbReference type="Proteomes" id="UP000185999"/>
    </source>
</evidence>
<evidence type="ECO:0000313" key="2">
    <source>
        <dbReference type="EMBL" id="SIS94059.1"/>
    </source>
</evidence>
<protein>
    <submittedName>
        <fullName evidence="2">NitT/TauT family transport system substrate-binding protein</fullName>
    </submittedName>
</protein>
<accession>A0A1N7N796</accession>
<keyword evidence="3" id="KW-1185">Reference proteome</keyword>
<dbReference type="InterPro" id="IPR015168">
    <property type="entry name" value="SsuA/THI5"/>
</dbReference>
<dbReference type="Pfam" id="PF09084">
    <property type="entry name" value="NMT1"/>
    <property type="match status" value="1"/>
</dbReference>
<dbReference type="PANTHER" id="PTHR30024:SF48">
    <property type="entry name" value="ABC TRANSPORTER SUBSTRATE-BINDING PROTEIN"/>
    <property type="match status" value="1"/>
</dbReference>
<dbReference type="AlphaFoldDB" id="A0A1N7N796"/>
<reference evidence="3" key="1">
    <citation type="submission" date="2017-01" db="EMBL/GenBank/DDBJ databases">
        <authorList>
            <person name="Varghese N."/>
            <person name="Submissions S."/>
        </authorList>
    </citation>
    <scope>NUCLEOTIDE SEQUENCE [LARGE SCALE GENOMIC DNA]</scope>
    <source>
        <strain evidence="3">DSM 22306</strain>
    </source>
</reference>
<name>A0A1N7N796_9GAMM</name>
<dbReference type="RefSeq" id="WP_082400147.1">
    <property type="nucleotide sequence ID" value="NZ_FTOE01000008.1"/>
</dbReference>
<dbReference type="SUPFAM" id="SSF53850">
    <property type="entry name" value="Periplasmic binding protein-like II"/>
    <property type="match status" value="1"/>
</dbReference>
<evidence type="ECO:0000259" key="1">
    <source>
        <dbReference type="Pfam" id="PF09084"/>
    </source>
</evidence>
<gene>
    <name evidence="2" type="ORF">SAMN05421760_10896</name>
</gene>
<sequence>MQNPGIPLLRRGTLSKIPAAFAVVIAMVLFSELTLAAKSSSAMDQGGPDKHNSVTVAALKFGTLNWELQTMQAQSFDRNNQFQLQVMPLAGMTATRTALKSGSADVIVADWMWVSRQRDMGDKLQFIPYSLSIGKVVLAKGSHIKSLQDLQGKRIGIAGGPLSKGWLLLRALGLKQGIDLKAATEQQYGAPPLLNASLERGRLDAVVTFWHFAARLEGQGYPVLTDLKAVSKALGMNSDLPMLGYVFHQRWAEENPALVASLQRASAQTKSYLLQHDDAWSTLRPMMQASDEAVFQQLKKEFLAGIPEPLQQQQWVDAQQMFRLLAELGGDKLVGDSRQLDNDTFWRQH</sequence>
<dbReference type="PANTHER" id="PTHR30024">
    <property type="entry name" value="ALIPHATIC SULFONATES-BINDING PROTEIN-RELATED"/>
    <property type="match status" value="1"/>
</dbReference>
<organism evidence="2 3">
    <name type="scientific">Neptunomonas antarctica</name>
    <dbReference type="NCBI Taxonomy" id="619304"/>
    <lineage>
        <taxon>Bacteria</taxon>
        <taxon>Pseudomonadati</taxon>
        <taxon>Pseudomonadota</taxon>
        <taxon>Gammaproteobacteria</taxon>
        <taxon>Oceanospirillales</taxon>
        <taxon>Oceanospirillaceae</taxon>
        <taxon>Neptunomonas</taxon>
    </lineage>
</organism>
<dbReference type="Gene3D" id="3.40.190.10">
    <property type="entry name" value="Periplasmic binding protein-like II"/>
    <property type="match status" value="2"/>
</dbReference>
<dbReference type="Proteomes" id="UP000185999">
    <property type="component" value="Unassembled WGS sequence"/>
</dbReference>
<dbReference type="STRING" id="619304.SAMN05421760_10896"/>